<dbReference type="EMBL" id="HF680312">
    <property type="protein sequence ID" value="CCU71210.1"/>
    <property type="molecule type" value="Genomic_DNA"/>
</dbReference>
<evidence type="ECO:0000313" key="6">
    <source>
        <dbReference type="Proteomes" id="UP000011866"/>
    </source>
</evidence>
<dbReference type="SUPFAM" id="SSF46689">
    <property type="entry name" value="Homeodomain-like"/>
    <property type="match status" value="1"/>
</dbReference>
<dbReference type="InterPro" id="IPR018060">
    <property type="entry name" value="HTH_AraC"/>
</dbReference>
<dbReference type="PANTHER" id="PTHR47894:SF1">
    <property type="entry name" value="HTH-TYPE TRANSCRIPTIONAL REGULATOR VQSM"/>
    <property type="match status" value="1"/>
</dbReference>
<dbReference type="SMART" id="SM00342">
    <property type="entry name" value="HTH_ARAC"/>
    <property type="match status" value="1"/>
</dbReference>
<keyword evidence="2" id="KW-0238">DNA-binding</keyword>
<dbReference type="STRING" id="187493.CN03_14235"/>
<protein>
    <recommendedName>
        <fullName evidence="4">HTH araC/xylS-type domain-containing protein</fullName>
    </recommendedName>
</protein>
<dbReference type="Gene3D" id="1.10.10.60">
    <property type="entry name" value="Homeodomain-like"/>
    <property type="match status" value="1"/>
</dbReference>
<dbReference type="InterPro" id="IPR009057">
    <property type="entry name" value="Homeodomain-like_sf"/>
</dbReference>
<evidence type="ECO:0000256" key="2">
    <source>
        <dbReference type="ARBA" id="ARBA00023125"/>
    </source>
</evidence>
<organism evidence="5 6">
    <name type="scientific">Thalassolituus oleivorans MIL-1</name>
    <dbReference type="NCBI Taxonomy" id="1298593"/>
    <lineage>
        <taxon>Bacteria</taxon>
        <taxon>Pseudomonadati</taxon>
        <taxon>Pseudomonadota</taxon>
        <taxon>Gammaproteobacteria</taxon>
        <taxon>Oceanospirillales</taxon>
        <taxon>Oceanospirillaceae</taxon>
        <taxon>Thalassolituus</taxon>
    </lineage>
</organism>
<dbReference type="AlphaFoldDB" id="M5DMS2"/>
<dbReference type="InterPro" id="IPR018062">
    <property type="entry name" value="HTH_AraC-typ_CS"/>
</dbReference>
<sequence>MHSLKPHTETLQTLRRLVIRKDMKKATPTLNCSVANIHDTPALLHVVSVLENSQLVDTYPTLFLEYGQILGMQATAQTDNLKQLLEKMQTLISTPERPFSLKILDDGMTSHCEFLWLSSSDPTPSQGLSELILAYGYTLGFAFITGIHEQISIFLPYPEPEYAAQYPLYAPLRVTYNAPYLAMRIPSAQLLAPLSTDVISFGPKEANLRSSQLIVQKAANILRNNLREPPALADLAAQLSLTERTCKRRLQEAGTHYQQLLADLRLEQAHYWLNQRICNVSQAAERLGYSSVANFSKAFKKWSGYSPTHAKQRREPEPA</sequence>
<dbReference type="Proteomes" id="UP000011866">
    <property type="component" value="Chromosome"/>
</dbReference>
<dbReference type="eggNOG" id="COG2207">
    <property type="taxonomic scope" value="Bacteria"/>
</dbReference>
<dbReference type="GO" id="GO:0003700">
    <property type="term" value="F:DNA-binding transcription factor activity"/>
    <property type="evidence" value="ECO:0007669"/>
    <property type="project" value="InterPro"/>
</dbReference>
<dbReference type="HOGENOM" id="CLU_047522_3_1_6"/>
<evidence type="ECO:0000313" key="5">
    <source>
        <dbReference type="EMBL" id="CCU71210.1"/>
    </source>
</evidence>
<dbReference type="PROSITE" id="PS01124">
    <property type="entry name" value="HTH_ARAC_FAMILY_2"/>
    <property type="match status" value="1"/>
</dbReference>
<dbReference type="GO" id="GO:0005829">
    <property type="term" value="C:cytosol"/>
    <property type="evidence" value="ECO:0007669"/>
    <property type="project" value="TreeGrafter"/>
</dbReference>
<feature type="domain" description="HTH araC/xylS-type" evidence="4">
    <location>
        <begin position="216"/>
        <end position="313"/>
    </location>
</feature>
<keyword evidence="6" id="KW-1185">Reference proteome</keyword>
<proteinExistence type="predicted"/>
<evidence type="ECO:0000259" key="4">
    <source>
        <dbReference type="PROSITE" id="PS01124"/>
    </source>
</evidence>
<dbReference type="Pfam" id="PF12833">
    <property type="entry name" value="HTH_18"/>
    <property type="match status" value="1"/>
</dbReference>
<name>M5DMS2_9GAMM</name>
<reference evidence="5 6" key="1">
    <citation type="journal article" date="2013" name="Genome Announc.">
        <title>Genome Sequence of Thalassolituus oleivorans MIL-1 (DSM 14913T).</title>
        <authorList>
            <person name="Golyshin P.N."/>
            <person name="Werner J."/>
            <person name="Chernikova T.N."/>
            <person name="Tran H."/>
            <person name="Ferrer M."/>
            <person name="Yakimov M.M."/>
            <person name="Teeling H."/>
            <person name="Golyshina O.V."/>
        </authorList>
    </citation>
    <scope>NUCLEOTIDE SEQUENCE [LARGE SCALE GENOMIC DNA]</scope>
    <source>
        <strain evidence="5 6">MIL-1</strain>
    </source>
</reference>
<accession>M5DMS2</accession>
<gene>
    <name evidence="5" type="ORF">TOL_0772</name>
</gene>
<evidence type="ECO:0000256" key="3">
    <source>
        <dbReference type="ARBA" id="ARBA00023163"/>
    </source>
</evidence>
<keyword evidence="1" id="KW-0805">Transcription regulation</keyword>
<dbReference type="PROSITE" id="PS00041">
    <property type="entry name" value="HTH_ARAC_FAMILY_1"/>
    <property type="match status" value="1"/>
</dbReference>
<dbReference type="PATRIC" id="fig|1298593.3.peg.744"/>
<keyword evidence="3" id="KW-0804">Transcription</keyword>
<dbReference type="GO" id="GO:0000976">
    <property type="term" value="F:transcription cis-regulatory region binding"/>
    <property type="evidence" value="ECO:0007669"/>
    <property type="project" value="TreeGrafter"/>
</dbReference>
<dbReference type="KEGG" id="tol:TOL_0772"/>
<dbReference type="PANTHER" id="PTHR47894">
    <property type="entry name" value="HTH-TYPE TRANSCRIPTIONAL REGULATOR GADX"/>
    <property type="match status" value="1"/>
</dbReference>
<evidence type="ECO:0000256" key="1">
    <source>
        <dbReference type="ARBA" id="ARBA00023015"/>
    </source>
</evidence>